<evidence type="ECO:0000313" key="1">
    <source>
        <dbReference type="EMBL" id="RCN52641.1"/>
    </source>
</evidence>
<dbReference type="EMBL" id="JOJR01000006">
    <property type="protein sequence ID" value="RCN52641.1"/>
    <property type="molecule type" value="Genomic_DNA"/>
</dbReference>
<sequence length="82" mass="9237">MVRIRDGREAVLLSASTISIDRREINSVHFSNHSLIEEVVNASLELTGDFISNVVPKSQMVDGDPKKSSAWWFRMTNVEESC</sequence>
<keyword evidence="2" id="KW-1185">Reference proteome</keyword>
<reference evidence="1 2" key="1">
    <citation type="submission" date="2014-10" db="EMBL/GenBank/DDBJ databases">
        <title>Draft genome of the hookworm Ancylostoma caninum.</title>
        <authorList>
            <person name="Mitreva M."/>
        </authorList>
    </citation>
    <scope>NUCLEOTIDE SEQUENCE [LARGE SCALE GENOMIC DNA]</scope>
    <source>
        <strain evidence="1 2">Baltimore</strain>
    </source>
</reference>
<protein>
    <submittedName>
        <fullName evidence="1">Uncharacterized protein</fullName>
    </submittedName>
</protein>
<dbReference type="AlphaFoldDB" id="A0A368H7Q8"/>
<proteinExistence type="predicted"/>
<name>A0A368H7Q8_ANCCA</name>
<evidence type="ECO:0000313" key="2">
    <source>
        <dbReference type="Proteomes" id="UP000252519"/>
    </source>
</evidence>
<gene>
    <name evidence="1" type="ORF">ANCCAN_01340</name>
</gene>
<organism evidence="1 2">
    <name type="scientific">Ancylostoma caninum</name>
    <name type="common">Dog hookworm</name>
    <dbReference type="NCBI Taxonomy" id="29170"/>
    <lineage>
        <taxon>Eukaryota</taxon>
        <taxon>Metazoa</taxon>
        <taxon>Ecdysozoa</taxon>
        <taxon>Nematoda</taxon>
        <taxon>Chromadorea</taxon>
        <taxon>Rhabditida</taxon>
        <taxon>Rhabditina</taxon>
        <taxon>Rhabditomorpha</taxon>
        <taxon>Strongyloidea</taxon>
        <taxon>Ancylostomatidae</taxon>
        <taxon>Ancylostomatinae</taxon>
        <taxon>Ancylostoma</taxon>
    </lineage>
</organism>
<comment type="caution">
    <text evidence="1">The sequence shown here is derived from an EMBL/GenBank/DDBJ whole genome shotgun (WGS) entry which is preliminary data.</text>
</comment>
<accession>A0A368H7Q8</accession>
<dbReference type="Proteomes" id="UP000252519">
    <property type="component" value="Unassembled WGS sequence"/>
</dbReference>